<keyword evidence="3" id="KW-1185">Reference proteome</keyword>
<proteinExistence type="predicted"/>
<reference evidence="2 3" key="1">
    <citation type="submission" date="2016-07" db="EMBL/GenBank/DDBJ databases">
        <title>Pervasive Adenine N6-methylation of Active Genes in Fungi.</title>
        <authorList>
            <consortium name="DOE Joint Genome Institute"/>
            <person name="Mondo S.J."/>
            <person name="Dannebaum R.O."/>
            <person name="Kuo R.C."/>
            <person name="Labutti K."/>
            <person name="Haridas S."/>
            <person name="Kuo A."/>
            <person name="Salamov A."/>
            <person name="Ahrendt S.R."/>
            <person name="Lipzen A."/>
            <person name="Sullivan W."/>
            <person name="Andreopoulos W.B."/>
            <person name="Clum A."/>
            <person name="Lindquist E."/>
            <person name="Daum C."/>
            <person name="Ramamoorthy G.K."/>
            <person name="Gryganskyi A."/>
            <person name="Culley D."/>
            <person name="Magnuson J.K."/>
            <person name="James T.Y."/>
            <person name="O'Malley M.A."/>
            <person name="Stajich J.E."/>
            <person name="Spatafora J.W."/>
            <person name="Visel A."/>
            <person name="Grigoriev I.V."/>
        </authorList>
    </citation>
    <scope>NUCLEOTIDE SEQUENCE [LARGE SCALE GENOMIC DNA]</scope>
    <source>
        <strain evidence="2 3">NRRL 3301</strain>
    </source>
</reference>
<comment type="caution">
    <text evidence="2">The sequence shown here is derived from an EMBL/GenBank/DDBJ whole genome shotgun (WGS) entry which is preliminary data.</text>
</comment>
<evidence type="ECO:0000313" key="2">
    <source>
        <dbReference type="EMBL" id="ORX53560.1"/>
    </source>
</evidence>
<dbReference type="Proteomes" id="UP000242146">
    <property type="component" value="Unassembled WGS sequence"/>
</dbReference>
<gene>
    <name evidence="2" type="ORF">DM01DRAFT_298746</name>
</gene>
<dbReference type="AlphaFoldDB" id="A0A1X2GGY2"/>
<sequence>MTQPLNSSTTSMSQADQDRLKEEIAQLRREWVDLVAKDDMVKQHIDEVRQKIRDQESHPSI</sequence>
<accession>A0A1X2GGY2</accession>
<organism evidence="2 3">
    <name type="scientific">Hesseltinella vesiculosa</name>
    <dbReference type="NCBI Taxonomy" id="101127"/>
    <lineage>
        <taxon>Eukaryota</taxon>
        <taxon>Fungi</taxon>
        <taxon>Fungi incertae sedis</taxon>
        <taxon>Mucoromycota</taxon>
        <taxon>Mucoromycotina</taxon>
        <taxon>Mucoromycetes</taxon>
        <taxon>Mucorales</taxon>
        <taxon>Cunninghamellaceae</taxon>
        <taxon>Hesseltinella</taxon>
    </lineage>
</organism>
<protein>
    <submittedName>
        <fullName evidence="2">Uncharacterized protein</fullName>
    </submittedName>
</protein>
<feature type="region of interest" description="Disordered" evidence="1">
    <location>
        <begin position="1"/>
        <end position="21"/>
    </location>
</feature>
<evidence type="ECO:0000256" key="1">
    <source>
        <dbReference type="SAM" id="MobiDB-lite"/>
    </source>
</evidence>
<evidence type="ECO:0000313" key="3">
    <source>
        <dbReference type="Proteomes" id="UP000242146"/>
    </source>
</evidence>
<dbReference type="OrthoDB" id="2249377at2759"/>
<dbReference type="EMBL" id="MCGT01000015">
    <property type="protein sequence ID" value="ORX53560.1"/>
    <property type="molecule type" value="Genomic_DNA"/>
</dbReference>
<name>A0A1X2GGY2_9FUNG</name>
<feature type="compositionally biased region" description="Polar residues" evidence="1">
    <location>
        <begin position="1"/>
        <end position="15"/>
    </location>
</feature>